<reference evidence="2" key="1">
    <citation type="submission" date="2020-05" db="EMBL/GenBank/DDBJ databases">
        <authorList>
            <person name="Chiriac C."/>
            <person name="Salcher M."/>
            <person name="Ghai R."/>
            <person name="Kavagutti S V."/>
        </authorList>
    </citation>
    <scope>NUCLEOTIDE SEQUENCE</scope>
</reference>
<feature type="transmembrane region" description="Helical" evidence="1">
    <location>
        <begin position="26"/>
        <end position="46"/>
    </location>
</feature>
<evidence type="ECO:0000313" key="2">
    <source>
        <dbReference type="EMBL" id="CAB4343877.1"/>
    </source>
</evidence>
<organism evidence="2">
    <name type="scientific">freshwater metagenome</name>
    <dbReference type="NCBI Taxonomy" id="449393"/>
    <lineage>
        <taxon>unclassified sequences</taxon>
        <taxon>metagenomes</taxon>
        <taxon>ecological metagenomes</taxon>
    </lineage>
</organism>
<protein>
    <submittedName>
        <fullName evidence="2">Unannotated protein</fullName>
    </submittedName>
</protein>
<evidence type="ECO:0000256" key="1">
    <source>
        <dbReference type="SAM" id="Phobius"/>
    </source>
</evidence>
<dbReference type="InterPro" id="IPR025443">
    <property type="entry name" value="DUF4307"/>
</dbReference>
<dbReference type="EMBL" id="CAESAJ010000177">
    <property type="protein sequence ID" value="CAB4343877.1"/>
    <property type="molecule type" value="Genomic_DNA"/>
</dbReference>
<keyword evidence="1" id="KW-1133">Transmembrane helix</keyword>
<sequence>MSTPDELPLHIQERYGLKNRVLKKRITVIFATGLTLAFVIFGYIMLNRPHVAFQLQAFTVTSDTQVDVTWQVSRSVGTATYCAVRAQDTNRQDVGYAIVTVKSGPAIVTQNYSMATESLATVVEVLGCGTTPNLQVPVANFPPGVGIPEQKSPGVAPVVQ</sequence>
<keyword evidence="1" id="KW-0812">Transmembrane</keyword>
<proteinExistence type="predicted"/>
<gene>
    <name evidence="2" type="ORF">UFOPK3770_01226</name>
</gene>
<accession>A0A6J5ZSV4</accession>
<keyword evidence="1" id="KW-0472">Membrane</keyword>
<dbReference type="AlphaFoldDB" id="A0A6J5ZSV4"/>
<dbReference type="Pfam" id="PF14155">
    <property type="entry name" value="DUF4307"/>
    <property type="match status" value="1"/>
</dbReference>
<name>A0A6J5ZSV4_9ZZZZ</name>